<name>A0A4P7HIZ0_9RHOB</name>
<organism evidence="2 3">
    <name type="scientific">Paracoccus liaowanqingii</name>
    <dbReference type="NCBI Taxonomy" id="2560053"/>
    <lineage>
        <taxon>Bacteria</taxon>
        <taxon>Pseudomonadati</taxon>
        <taxon>Pseudomonadota</taxon>
        <taxon>Alphaproteobacteria</taxon>
        <taxon>Rhodobacterales</taxon>
        <taxon>Paracoccaceae</taxon>
        <taxon>Paracoccus</taxon>
    </lineage>
</organism>
<dbReference type="SUPFAM" id="SSF53649">
    <property type="entry name" value="Alkaline phosphatase-like"/>
    <property type="match status" value="1"/>
</dbReference>
<feature type="transmembrane region" description="Helical" evidence="1">
    <location>
        <begin position="61"/>
        <end position="80"/>
    </location>
</feature>
<dbReference type="InterPro" id="IPR017850">
    <property type="entry name" value="Alkaline_phosphatase_core_sf"/>
</dbReference>
<keyword evidence="1" id="KW-1133">Transmembrane helix</keyword>
<keyword evidence="1" id="KW-0472">Membrane</keyword>
<sequence>MIQRRPPALWSLLAAILLLHALTALPTEMARMTWRAWALPAPELLALLLAALAVGRSVAGTALRVLVTVVLGAVTVLKVADLAMMESLGRRFNPVGDLPLLDASVRLIAGSLGKPAAVAAVLGAIVLIVLIFVGLWWAMGRVLWQAPHSLWRRRSALAGAVALVVAMIAAPPRGVEALTPATSTYAIQRAQLAARTLTELRRFRADVGHEALAALDDPLGLIDRDVLVIFLESYGRTSFDTDFFADLHLQTLARAEDQLTAQGVATASGFLTSPTHGGQSWLAHATLANGLRIDDQTRYQAAIVSGRKTLYHHAADAGFRTAAVMPAIVRPWPEALTMGFQRILAFPDLGYEGLPFNWVTMPDQFTLAATDRLLRQGDDPRRLFAQIALISSHAPWTPVPRMLPWEDLGDGTKFNAMSQEGDPPNVVWRDRDRVRAQYRDSVDYTLQAALDYALRQGEEPPLILLVGDHQAATSIGLDERREVPLHVIGPPHLVARTAAWGLTEGLIPAPGSPTRPMEDLRDLFLRNFSGAGDVPPS</sequence>
<dbReference type="KEGG" id="plia:E4191_04425"/>
<dbReference type="AlphaFoldDB" id="A0A4P7HIZ0"/>
<gene>
    <name evidence="2" type="ORF">E4191_04425</name>
</gene>
<dbReference type="RefSeq" id="WP_135312328.1">
    <property type="nucleotide sequence ID" value="NZ_CP038439.1"/>
</dbReference>
<proteinExistence type="predicted"/>
<reference evidence="3" key="1">
    <citation type="submission" date="2019-03" db="EMBL/GenBank/DDBJ databases">
        <authorList>
            <person name="Li J."/>
        </authorList>
    </citation>
    <scope>NUCLEOTIDE SEQUENCE [LARGE SCALE GENOMIC DNA]</scope>
    <source>
        <strain evidence="3">2251</strain>
    </source>
</reference>
<evidence type="ECO:0000313" key="3">
    <source>
        <dbReference type="Proteomes" id="UP000296374"/>
    </source>
</evidence>
<dbReference type="EMBL" id="CP038439">
    <property type="protein sequence ID" value="QBX34035.1"/>
    <property type="molecule type" value="Genomic_DNA"/>
</dbReference>
<accession>A0A4P7HIZ0</accession>
<protein>
    <submittedName>
        <fullName evidence="2">Sulfatase</fullName>
    </submittedName>
</protein>
<evidence type="ECO:0000313" key="2">
    <source>
        <dbReference type="EMBL" id="QBX34035.1"/>
    </source>
</evidence>
<dbReference type="Proteomes" id="UP000296374">
    <property type="component" value="Chromosome"/>
</dbReference>
<feature type="transmembrane region" description="Helical" evidence="1">
    <location>
        <begin position="151"/>
        <end position="170"/>
    </location>
</feature>
<feature type="transmembrane region" description="Helical" evidence="1">
    <location>
        <begin position="34"/>
        <end position="54"/>
    </location>
</feature>
<evidence type="ECO:0000256" key="1">
    <source>
        <dbReference type="SAM" id="Phobius"/>
    </source>
</evidence>
<feature type="transmembrane region" description="Helical" evidence="1">
    <location>
        <begin position="116"/>
        <end position="139"/>
    </location>
</feature>
<dbReference type="Gene3D" id="3.40.720.10">
    <property type="entry name" value="Alkaline Phosphatase, subunit A"/>
    <property type="match status" value="1"/>
</dbReference>
<keyword evidence="1" id="KW-0812">Transmembrane</keyword>